<organism evidence="1 2">
    <name type="scientific">Cavenderia fasciculata</name>
    <name type="common">Slime mold</name>
    <name type="synonym">Dictyostelium fasciculatum</name>
    <dbReference type="NCBI Taxonomy" id="261658"/>
    <lineage>
        <taxon>Eukaryota</taxon>
        <taxon>Amoebozoa</taxon>
        <taxon>Evosea</taxon>
        <taxon>Eumycetozoa</taxon>
        <taxon>Dictyostelia</taxon>
        <taxon>Acytosteliales</taxon>
        <taxon>Cavenderiaceae</taxon>
        <taxon>Cavenderia</taxon>
    </lineage>
</organism>
<accession>F4PQM5</accession>
<reference evidence="2" key="1">
    <citation type="journal article" date="2011" name="Genome Res.">
        <title>Phylogeny-wide analysis of social amoeba genomes highlights ancient origins for complex intercellular communication.</title>
        <authorList>
            <person name="Heidel A.J."/>
            <person name="Lawal H.M."/>
            <person name="Felder M."/>
            <person name="Schilde C."/>
            <person name="Helps N.R."/>
            <person name="Tunggal B."/>
            <person name="Rivero F."/>
            <person name="John U."/>
            <person name="Schleicher M."/>
            <person name="Eichinger L."/>
            <person name="Platzer M."/>
            <person name="Noegel A.A."/>
            <person name="Schaap P."/>
            <person name="Gloeckner G."/>
        </authorList>
    </citation>
    <scope>NUCLEOTIDE SEQUENCE [LARGE SCALE GENOMIC DNA]</scope>
    <source>
        <strain evidence="2">SH3</strain>
    </source>
</reference>
<dbReference type="AlphaFoldDB" id="F4PQM5"/>
<sequence>MKHIHSTLGFSNQTNSQLSNGYNGSINFHKNNNFNVIKYDGVNIKQHSKLKSICEDGVLSPRVSDPMMILKEEEEEVDTPYTIPLDGSCSCTTPSESSINEDTSVATLSTKSDRHNIISDPSPTDITSQYPVVKIFKPMVDDNWDNNNNINIIIIQLKIDR</sequence>
<dbReference type="Proteomes" id="UP000007797">
    <property type="component" value="Unassembled WGS sequence"/>
</dbReference>
<dbReference type="GeneID" id="14874191"/>
<evidence type="ECO:0000313" key="1">
    <source>
        <dbReference type="EMBL" id="EGG21192.1"/>
    </source>
</evidence>
<evidence type="ECO:0000313" key="2">
    <source>
        <dbReference type="Proteomes" id="UP000007797"/>
    </source>
</evidence>
<dbReference type="KEGG" id="dfa:DFA_01067"/>
<dbReference type="EMBL" id="GL883010">
    <property type="protein sequence ID" value="EGG21192.1"/>
    <property type="molecule type" value="Genomic_DNA"/>
</dbReference>
<proteinExistence type="predicted"/>
<name>F4PQM5_CACFS</name>
<keyword evidence="2" id="KW-1185">Reference proteome</keyword>
<dbReference type="RefSeq" id="XP_004359042.1">
    <property type="nucleotide sequence ID" value="XM_004358985.1"/>
</dbReference>
<protein>
    <submittedName>
        <fullName evidence="1">Uncharacterized protein</fullName>
    </submittedName>
</protein>
<gene>
    <name evidence="1" type="ORF">DFA_01067</name>
</gene>